<protein>
    <recommendedName>
        <fullName evidence="3">Glycosyl transferase family 2</fullName>
    </recommendedName>
</protein>
<evidence type="ECO:0000313" key="2">
    <source>
        <dbReference type="Proteomes" id="UP000295106"/>
    </source>
</evidence>
<proteinExistence type="predicted"/>
<dbReference type="EMBL" id="SLXD01000023">
    <property type="protein sequence ID" value="TCO97182.1"/>
    <property type="molecule type" value="Genomic_DNA"/>
</dbReference>
<sequence length="85" mass="9175">MTAEPRAGVAAHPGVTLVRSERKLGVGVLATPYVAFCDDDSGWAPGELKRAQALLDAFPHAVPRSRCRRWRWPHAAGPSSTPTSR</sequence>
<comment type="caution">
    <text evidence="1">The sequence shown here is derived from an EMBL/GenBank/DDBJ whole genome shotgun (WGS) entry which is preliminary data.</text>
</comment>
<accession>A0A4R2ME43</accession>
<evidence type="ECO:0008006" key="3">
    <source>
        <dbReference type="Google" id="ProtNLM"/>
    </source>
</evidence>
<dbReference type="SUPFAM" id="SSF53448">
    <property type="entry name" value="Nucleotide-diphospho-sugar transferases"/>
    <property type="match status" value="1"/>
</dbReference>
<dbReference type="Proteomes" id="UP000295106">
    <property type="component" value="Unassembled WGS sequence"/>
</dbReference>
<dbReference type="InterPro" id="IPR029044">
    <property type="entry name" value="Nucleotide-diphossugar_trans"/>
</dbReference>
<organism evidence="1 2">
    <name type="scientific">Rubrivivax gelatinosus</name>
    <name type="common">Rhodocyclus gelatinosus</name>
    <name type="synonym">Rhodopseudomonas gelatinosa</name>
    <dbReference type="NCBI Taxonomy" id="28068"/>
    <lineage>
        <taxon>Bacteria</taxon>
        <taxon>Pseudomonadati</taxon>
        <taxon>Pseudomonadota</taxon>
        <taxon>Betaproteobacteria</taxon>
        <taxon>Burkholderiales</taxon>
        <taxon>Sphaerotilaceae</taxon>
        <taxon>Rubrivivax</taxon>
    </lineage>
</organism>
<reference evidence="1 2" key="1">
    <citation type="submission" date="2019-03" db="EMBL/GenBank/DDBJ databases">
        <title>Genomic Encyclopedia of Type Strains, Phase IV (KMG-IV): sequencing the most valuable type-strain genomes for metagenomic binning, comparative biology and taxonomic classification.</title>
        <authorList>
            <person name="Goeker M."/>
        </authorList>
    </citation>
    <scope>NUCLEOTIDE SEQUENCE [LARGE SCALE GENOMIC DNA]</scope>
    <source>
        <strain evidence="1 2">DSM 1709</strain>
    </source>
</reference>
<dbReference type="RefSeq" id="WP_132649718.1">
    <property type="nucleotide sequence ID" value="NZ_CP181386.1"/>
</dbReference>
<gene>
    <name evidence="1" type="ORF">EV684_12322</name>
</gene>
<dbReference type="OrthoDB" id="9787979at2"/>
<name>A0A4R2ME43_RUBGE</name>
<evidence type="ECO:0000313" key="1">
    <source>
        <dbReference type="EMBL" id="TCO97182.1"/>
    </source>
</evidence>
<dbReference type="GeneID" id="99686414"/>
<dbReference type="AlphaFoldDB" id="A0A4R2ME43"/>